<accession>A0ABY7XKV4</accession>
<protein>
    <submittedName>
        <fullName evidence="1">Uncharacterized protein</fullName>
    </submittedName>
</protein>
<keyword evidence="2" id="KW-1185">Reference proteome</keyword>
<dbReference type="EMBL" id="CP078075">
    <property type="protein sequence ID" value="WDM42531.1"/>
    <property type="molecule type" value="Genomic_DNA"/>
</dbReference>
<evidence type="ECO:0000313" key="2">
    <source>
        <dbReference type="Proteomes" id="UP001215097"/>
    </source>
</evidence>
<reference evidence="1 2" key="1">
    <citation type="submission" date="2021-06" db="EMBL/GenBank/DDBJ databases">
        <title>Genome-based taxonomic framework of Microbacterium strains isolated from marine environment, the description of four new species and reclassification of four preexisting species.</title>
        <authorList>
            <person name="Lee S.D."/>
            <person name="Kim S.-M."/>
            <person name="Byeon Y.-S."/>
            <person name="Yang H.L."/>
            <person name="Kim I.S."/>
        </authorList>
    </citation>
    <scope>NUCLEOTIDE SEQUENCE [LARGE SCALE GENOMIC DNA]</scope>
    <source>
        <strain evidence="1 2">KACC 14465</strain>
    </source>
</reference>
<evidence type="ECO:0000313" key="1">
    <source>
        <dbReference type="EMBL" id="WDM42531.1"/>
    </source>
</evidence>
<organism evidence="1 2">
    <name type="scientific">Microbacterium luteolum</name>
    <name type="common">Aureobacterium luteolum</name>
    <dbReference type="NCBI Taxonomy" id="69367"/>
    <lineage>
        <taxon>Bacteria</taxon>
        <taxon>Bacillati</taxon>
        <taxon>Actinomycetota</taxon>
        <taxon>Actinomycetes</taxon>
        <taxon>Micrococcales</taxon>
        <taxon>Microbacteriaceae</taxon>
        <taxon>Microbacterium</taxon>
    </lineage>
</organism>
<dbReference type="Proteomes" id="UP001215097">
    <property type="component" value="Chromosome"/>
</dbReference>
<name>A0ABY7XKV4_MICLT</name>
<dbReference type="RefSeq" id="WP_282216384.1">
    <property type="nucleotide sequence ID" value="NZ_BAAAUN010000001.1"/>
</dbReference>
<sequence length="106" mass="11529">MTLRIRQTSQSIKLARELVSIATNIEFGDLRGDMVESRVIKETEQIQSDGPAVSEFIARLMGALVHAMTTVEVLVDEIARDTAAVRAANAVLAHPEAQAILKETEA</sequence>
<proteinExistence type="predicted"/>
<gene>
    <name evidence="1" type="ORF">KV395_04260</name>
</gene>